<organism evidence="3 4">
    <name type="scientific">Tetrapyrgos nigripes</name>
    <dbReference type="NCBI Taxonomy" id="182062"/>
    <lineage>
        <taxon>Eukaryota</taxon>
        <taxon>Fungi</taxon>
        <taxon>Dikarya</taxon>
        <taxon>Basidiomycota</taxon>
        <taxon>Agaricomycotina</taxon>
        <taxon>Agaricomycetes</taxon>
        <taxon>Agaricomycetidae</taxon>
        <taxon>Agaricales</taxon>
        <taxon>Marasmiineae</taxon>
        <taxon>Marasmiaceae</taxon>
        <taxon>Tetrapyrgos</taxon>
    </lineage>
</organism>
<gene>
    <name evidence="3" type="ORF">D9758_005910</name>
</gene>
<proteinExistence type="predicted"/>
<dbReference type="Pfam" id="PF14441">
    <property type="entry name" value="OTT_1508_deam"/>
    <property type="match status" value="1"/>
</dbReference>
<dbReference type="AlphaFoldDB" id="A0A8H5G2S9"/>
<dbReference type="Proteomes" id="UP000559256">
    <property type="component" value="Unassembled WGS sequence"/>
</dbReference>
<evidence type="ECO:0000256" key="1">
    <source>
        <dbReference type="SAM" id="MobiDB-lite"/>
    </source>
</evidence>
<feature type="chain" id="PRO_5034210244" evidence="2">
    <location>
        <begin position="19"/>
        <end position="508"/>
    </location>
</feature>
<feature type="signal peptide" evidence="2">
    <location>
        <begin position="1"/>
        <end position="18"/>
    </location>
</feature>
<evidence type="ECO:0000313" key="4">
    <source>
        <dbReference type="Proteomes" id="UP000559256"/>
    </source>
</evidence>
<reference evidence="3 4" key="1">
    <citation type="journal article" date="2020" name="ISME J.">
        <title>Uncovering the hidden diversity of litter-decomposition mechanisms in mushroom-forming fungi.</title>
        <authorList>
            <person name="Floudas D."/>
            <person name="Bentzer J."/>
            <person name="Ahren D."/>
            <person name="Johansson T."/>
            <person name="Persson P."/>
            <person name="Tunlid A."/>
        </authorList>
    </citation>
    <scope>NUCLEOTIDE SEQUENCE [LARGE SCALE GENOMIC DNA]</scope>
    <source>
        <strain evidence="3 4">CBS 291.85</strain>
    </source>
</reference>
<name>A0A8H5G2S9_9AGAR</name>
<comment type="caution">
    <text evidence="3">The sequence shown here is derived from an EMBL/GenBank/DDBJ whole genome shotgun (WGS) entry which is preliminary data.</text>
</comment>
<feature type="region of interest" description="Disordered" evidence="1">
    <location>
        <begin position="489"/>
        <end position="508"/>
    </location>
</feature>
<protein>
    <submittedName>
        <fullName evidence="3">Uncharacterized protein</fullName>
    </submittedName>
</protein>
<dbReference type="OrthoDB" id="3063780at2759"/>
<keyword evidence="4" id="KW-1185">Reference proteome</keyword>
<feature type="compositionally biased region" description="Basic and acidic residues" evidence="1">
    <location>
        <begin position="489"/>
        <end position="502"/>
    </location>
</feature>
<keyword evidence="2" id="KW-0732">Signal</keyword>
<dbReference type="InterPro" id="IPR027796">
    <property type="entry name" value="OTT_1508_deam-like"/>
</dbReference>
<accession>A0A8H5G2S9</accession>
<sequence length="508" mass="58852">MLLFNHIILLFPIDLSRAWKFVSLEMTADAIHREDVTQALVTETLQLLKAEYWQKPILEPAPGSPEDITLKHQEYGADRRETLEWSLAVRILDSICTLMDSGIDGDIFAAALDLHGRITVVLAKNGLPSEEDRTAARMLFRTVAHAKDDVWAIFPFILNRCHRKISKSLSKLRDSLQELDLEELWQVDYQVQSLEDEFPNLVLLKEEGDYTTTELFRIKISRVVELILEQLVGVLDKQNEHTPFILENLHSVLCKIYQLSTTRIVQYEPEPLRRVKLPRRLFKVNRYLFAALTLQAQAHRLWSGGQKIRHRWVMKSIPDPRTRLTKMHLTPSRLLEPWALNITPSVSLKHQSWYPNAWTSWEHCILTRLHPEIRLVIHLDGFEALYNSAPDADFTAATDWRQLIPTSSRLRAIGCSKRVCYACSIWIRAYNSSLKTRWASSETNGRIFVDWALPGNACWYLRLKRVPKAPDDRFLEALEKELATLMSERGFEESRPDSKREVYVMSGS</sequence>
<evidence type="ECO:0000313" key="3">
    <source>
        <dbReference type="EMBL" id="KAF5357285.1"/>
    </source>
</evidence>
<evidence type="ECO:0000256" key="2">
    <source>
        <dbReference type="SAM" id="SignalP"/>
    </source>
</evidence>
<dbReference type="EMBL" id="JAACJM010000052">
    <property type="protein sequence ID" value="KAF5357285.1"/>
    <property type="molecule type" value="Genomic_DNA"/>
</dbReference>